<dbReference type="PANTHER" id="PTHR43327">
    <property type="entry name" value="STOMATIN-LIKE PROTEIN 2, MITOCHONDRIAL"/>
    <property type="match status" value="1"/>
</dbReference>
<name>A0A3B0XH26_9ZZZZ</name>
<dbReference type="AlphaFoldDB" id="A0A3B0XH26"/>
<gene>
    <name evidence="2" type="ORF">MNBD_GAMMA08-899</name>
</gene>
<dbReference type="Gene3D" id="3.30.479.30">
    <property type="entry name" value="Band 7 domain"/>
    <property type="match status" value="1"/>
</dbReference>
<dbReference type="SMART" id="SM00244">
    <property type="entry name" value="PHB"/>
    <property type="match status" value="1"/>
</dbReference>
<reference evidence="2" key="1">
    <citation type="submission" date="2018-06" db="EMBL/GenBank/DDBJ databases">
        <authorList>
            <person name="Zhirakovskaya E."/>
        </authorList>
    </citation>
    <scope>NUCLEOTIDE SEQUENCE</scope>
</reference>
<dbReference type="InterPro" id="IPR050710">
    <property type="entry name" value="Band7/mec-2_domain"/>
</dbReference>
<dbReference type="InterPro" id="IPR036013">
    <property type="entry name" value="Band_7/SPFH_dom_sf"/>
</dbReference>
<dbReference type="Pfam" id="PF01145">
    <property type="entry name" value="Band_7"/>
    <property type="match status" value="1"/>
</dbReference>
<evidence type="ECO:0000313" key="2">
    <source>
        <dbReference type="EMBL" id="VAW60909.1"/>
    </source>
</evidence>
<dbReference type="InterPro" id="IPR001107">
    <property type="entry name" value="Band_7"/>
</dbReference>
<proteinExistence type="predicted"/>
<dbReference type="EMBL" id="UOFH01000166">
    <property type="protein sequence ID" value="VAW60909.1"/>
    <property type="molecule type" value="Genomic_DNA"/>
</dbReference>
<dbReference type="PANTHER" id="PTHR43327:SF10">
    <property type="entry name" value="STOMATIN-LIKE PROTEIN 2, MITOCHONDRIAL"/>
    <property type="match status" value="1"/>
</dbReference>
<dbReference type="SUPFAM" id="SSF117892">
    <property type="entry name" value="Band 7/SPFH domain"/>
    <property type="match status" value="1"/>
</dbReference>
<accession>A0A3B0XH26</accession>
<sequence length="315" mass="35556">MEYFLVFIIGISLILLLLTVSSIPESNVGVLTSFGRYCGIIQPGLNFVALWKNVHVLSLQNRAIELKFQAITLDQANVHLDCTVLYSVLSKDVDTIKRAVYTFASEKEFEISLRRLLEDETRSYVATKKQADMIGLSQEVVVIIKARIDEKINEWGYGLEDLRYHNLQFDHVVTTSMARVVAAINEREAAEHEGQALLIRKTKEAEANGEFVRIEAEAERTAWKLRGQGLSDFRVEVSKGINIAVKSLQTAGVNPNYLLFFMYTETLKYIAENGTEGHTIFVDHNPSAPSSMIEQMSAFYRSDLDTKYGKNNGMQ</sequence>
<evidence type="ECO:0000259" key="1">
    <source>
        <dbReference type="SMART" id="SM00244"/>
    </source>
</evidence>
<protein>
    <recommendedName>
        <fullName evidence="1">Band 7 domain-containing protein</fullName>
    </recommendedName>
</protein>
<organism evidence="2">
    <name type="scientific">hydrothermal vent metagenome</name>
    <dbReference type="NCBI Taxonomy" id="652676"/>
    <lineage>
        <taxon>unclassified sequences</taxon>
        <taxon>metagenomes</taxon>
        <taxon>ecological metagenomes</taxon>
    </lineage>
</organism>
<feature type="domain" description="Band 7" evidence="1">
    <location>
        <begin position="18"/>
        <end position="181"/>
    </location>
</feature>